<dbReference type="OrthoDB" id="5832575at2759"/>
<feature type="coiled-coil region" evidence="1">
    <location>
        <begin position="257"/>
        <end position="345"/>
    </location>
</feature>
<dbReference type="AlphaFoldDB" id="A0A8J4TBB2"/>
<feature type="compositionally biased region" description="Basic and acidic residues" evidence="2">
    <location>
        <begin position="688"/>
        <end position="715"/>
    </location>
</feature>
<evidence type="ECO:0000256" key="1">
    <source>
        <dbReference type="SAM" id="Coils"/>
    </source>
</evidence>
<dbReference type="Gene3D" id="1.10.287.1490">
    <property type="match status" value="1"/>
</dbReference>
<feature type="region of interest" description="Disordered" evidence="2">
    <location>
        <begin position="663"/>
        <end position="715"/>
    </location>
</feature>
<sequence length="715" mass="83321">MDIAVVKVPSQQCTESEGQSRLNREELAVLRSKVDSLCEKTLNQETEIKAKSTIITKLEEEKLNLRKQLDTLTQKSEKTTKQLNEITTKLEHVNIEKSSESKNVEKLKQELKNEQEKVHQLEARLQQQVVQRERYEHEACGAEEKLEQFVSQMLRIFDTYSGETDGTKVTWKDEVQLTRLISHAKDVVNENLKHRGRIQELSDRISQRDRQIAERNRTVDRLGEQLTKTAATDRETQNIAHQLECSRENERGLESRVHKLTSDLMDAQVRIRELERQLSQATHEQERALCARLECRLSEVSSRWDSVKSTKLDMEQQIERTERENHNLRDQIRKLESEMANSLIIRDEQRADRDRFFFYLCKLATKARIDQKVASRMEMDELQEAVYTRMGQIASGEFTLLTDVQANADRLSGLNRRVKRLQDQLASKEIQLGLWRDKAATLEAQLNEWSRIRENAEQERTNAERAIARERKTEAENARLCDELTRLRAELLDLNDSKIRCVKVEDKLSELQKANEQLEDVRERQATKIKELRDVIDKQQCELSDHKTRNVESRNNLTEELASTRKTVEQLKRSERELYEFRALVGRLLGLNVETLAVPNYDIINRLENFIANHQLMQLEEPHGLPARNVLSSPTVRSAHHLREPEIHSCEYASGSGVAKAKSKEAWDTSSIRSPRLETRVVRAKHTGLPDRRRSPEKREKSNSPKIVKRDPRKY</sequence>
<evidence type="ECO:0000256" key="2">
    <source>
        <dbReference type="SAM" id="MobiDB-lite"/>
    </source>
</evidence>
<evidence type="ECO:0008006" key="5">
    <source>
        <dbReference type="Google" id="ProtNLM"/>
    </source>
</evidence>
<dbReference type="PANTHER" id="PTHR18863">
    <property type="entry name" value="TSEC-2-RELATED"/>
    <property type="match status" value="1"/>
</dbReference>
<feature type="coiled-coil region" evidence="1">
    <location>
        <begin position="48"/>
        <end position="138"/>
    </location>
</feature>
<dbReference type="PANTHER" id="PTHR18863:SF6">
    <property type="entry name" value="COILED-COIL DOMAIN-CONTAINING PROTEIN 170"/>
    <property type="match status" value="1"/>
</dbReference>
<dbReference type="EMBL" id="LUCH01002438">
    <property type="protein sequence ID" value="KAF5401494.1"/>
    <property type="molecule type" value="Genomic_DNA"/>
</dbReference>
<evidence type="ECO:0000313" key="4">
    <source>
        <dbReference type="Proteomes" id="UP000748531"/>
    </source>
</evidence>
<gene>
    <name evidence="3" type="ORF">PHET_05077</name>
</gene>
<comment type="caution">
    <text evidence="3">The sequence shown here is derived from an EMBL/GenBank/DDBJ whole genome shotgun (WGS) entry which is preliminary data.</text>
</comment>
<feature type="coiled-coil region" evidence="1">
    <location>
        <begin position="404"/>
        <end position="574"/>
    </location>
</feature>
<protein>
    <recommendedName>
        <fullName evidence="5">Coiled-coil domain-containing protein 170</fullName>
    </recommendedName>
</protein>
<keyword evidence="1" id="KW-0175">Coiled coil</keyword>
<evidence type="ECO:0000313" key="3">
    <source>
        <dbReference type="EMBL" id="KAF5401494.1"/>
    </source>
</evidence>
<organism evidence="3 4">
    <name type="scientific">Paragonimus heterotremus</name>
    <dbReference type="NCBI Taxonomy" id="100268"/>
    <lineage>
        <taxon>Eukaryota</taxon>
        <taxon>Metazoa</taxon>
        <taxon>Spiralia</taxon>
        <taxon>Lophotrochozoa</taxon>
        <taxon>Platyhelminthes</taxon>
        <taxon>Trematoda</taxon>
        <taxon>Digenea</taxon>
        <taxon>Plagiorchiida</taxon>
        <taxon>Troglotremata</taxon>
        <taxon>Troglotrematidae</taxon>
        <taxon>Paragonimus</taxon>
    </lineage>
</organism>
<reference evidence="3" key="1">
    <citation type="submission" date="2019-05" db="EMBL/GenBank/DDBJ databases">
        <title>Annotation for the trematode Paragonimus heterotremus.</title>
        <authorList>
            <person name="Choi Y.-J."/>
        </authorList>
    </citation>
    <scope>NUCLEOTIDE SEQUENCE</scope>
    <source>
        <strain evidence="3">LC</strain>
    </source>
</reference>
<proteinExistence type="predicted"/>
<accession>A0A8J4TBB2</accession>
<keyword evidence="4" id="KW-1185">Reference proteome</keyword>
<dbReference type="Proteomes" id="UP000748531">
    <property type="component" value="Unassembled WGS sequence"/>
</dbReference>
<dbReference type="InterPro" id="IPR039139">
    <property type="entry name" value="CCDC170-like"/>
</dbReference>
<name>A0A8J4TBB2_9TREM</name>